<proteinExistence type="predicted"/>
<sequence>MSRVTTMPVMTSAESVSIAIAGAVTVYTKAIKLRFGEYFSLGYKAVSASSAPDIKIELEQSVKDVLPATEGASDANYVVAENASAIETSLITESFKLKALSPVASHYCRLKITGAAGNAADTIVTAFLNMTEDF</sequence>
<organism evidence="1">
    <name type="scientific">viral metagenome</name>
    <dbReference type="NCBI Taxonomy" id="1070528"/>
    <lineage>
        <taxon>unclassified sequences</taxon>
        <taxon>metagenomes</taxon>
        <taxon>organismal metagenomes</taxon>
    </lineage>
</organism>
<reference evidence="1" key="1">
    <citation type="submission" date="2020-03" db="EMBL/GenBank/DDBJ databases">
        <title>The deep terrestrial virosphere.</title>
        <authorList>
            <person name="Holmfeldt K."/>
            <person name="Nilsson E."/>
            <person name="Simone D."/>
            <person name="Lopez-Fernandez M."/>
            <person name="Wu X."/>
            <person name="de Brujin I."/>
            <person name="Lundin D."/>
            <person name="Andersson A."/>
            <person name="Bertilsson S."/>
            <person name="Dopson M."/>
        </authorList>
    </citation>
    <scope>NUCLEOTIDE SEQUENCE</scope>
    <source>
        <strain evidence="1">MM415B01629</strain>
    </source>
</reference>
<name>A0A6M3IM55_9ZZZZ</name>
<accession>A0A6M3IM55</accession>
<dbReference type="AlphaFoldDB" id="A0A6M3IM55"/>
<gene>
    <name evidence="1" type="ORF">MM415B01629_0004</name>
</gene>
<protein>
    <submittedName>
        <fullName evidence="1">Uncharacterized protein</fullName>
    </submittedName>
</protein>
<evidence type="ECO:0000313" key="1">
    <source>
        <dbReference type="EMBL" id="QJA57502.1"/>
    </source>
</evidence>
<dbReference type="EMBL" id="MT141277">
    <property type="protein sequence ID" value="QJA57502.1"/>
    <property type="molecule type" value="Genomic_DNA"/>
</dbReference>